<evidence type="ECO:0000256" key="2">
    <source>
        <dbReference type="ARBA" id="ARBA00022679"/>
    </source>
</evidence>
<dbReference type="InterPro" id="IPR016461">
    <property type="entry name" value="COMT-like"/>
</dbReference>
<dbReference type="SUPFAM" id="SSF46785">
    <property type="entry name" value="Winged helix' DNA-binding domain"/>
    <property type="match status" value="1"/>
</dbReference>
<dbReference type="SUPFAM" id="SSF53335">
    <property type="entry name" value="S-adenosyl-L-methionine-dependent methyltransferases"/>
    <property type="match status" value="1"/>
</dbReference>
<feature type="region of interest" description="Disordered" evidence="4">
    <location>
        <begin position="543"/>
        <end position="574"/>
    </location>
</feature>
<keyword evidence="2" id="KW-0808">Transferase</keyword>
<reference evidence="6 7" key="1">
    <citation type="journal article" date="2024" name="IMA Fungus">
        <title>Apiospora arundinis, a panoply of carbohydrate-active enzymes and secondary metabolites.</title>
        <authorList>
            <person name="Sorensen T."/>
            <person name="Petersen C."/>
            <person name="Muurmann A.T."/>
            <person name="Christiansen J.V."/>
            <person name="Brundto M.L."/>
            <person name="Overgaard C.K."/>
            <person name="Boysen A.T."/>
            <person name="Wollenberg R.D."/>
            <person name="Larsen T.O."/>
            <person name="Sorensen J.L."/>
            <person name="Nielsen K.L."/>
            <person name="Sondergaard T.E."/>
        </authorList>
    </citation>
    <scope>NUCLEOTIDE SEQUENCE [LARGE SCALE GENOMIC DNA]</scope>
    <source>
        <strain evidence="6 7">AAU 773</strain>
    </source>
</reference>
<dbReference type="GO" id="GO:0032259">
    <property type="term" value="P:methylation"/>
    <property type="evidence" value="ECO:0007669"/>
    <property type="project" value="UniProtKB-KW"/>
</dbReference>
<feature type="domain" description="O-methyltransferase C-terminal" evidence="5">
    <location>
        <begin position="280"/>
        <end position="471"/>
    </location>
</feature>
<evidence type="ECO:0000256" key="1">
    <source>
        <dbReference type="ARBA" id="ARBA00022603"/>
    </source>
</evidence>
<dbReference type="InterPro" id="IPR036390">
    <property type="entry name" value="WH_DNA-bd_sf"/>
</dbReference>
<dbReference type="InterPro" id="IPR001077">
    <property type="entry name" value="COMT_C"/>
</dbReference>
<organism evidence="6 7">
    <name type="scientific">Apiospora arundinis</name>
    <dbReference type="NCBI Taxonomy" id="335852"/>
    <lineage>
        <taxon>Eukaryota</taxon>
        <taxon>Fungi</taxon>
        <taxon>Dikarya</taxon>
        <taxon>Ascomycota</taxon>
        <taxon>Pezizomycotina</taxon>
        <taxon>Sordariomycetes</taxon>
        <taxon>Xylariomycetidae</taxon>
        <taxon>Amphisphaeriales</taxon>
        <taxon>Apiosporaceae</taxon>
        <taxon>Apiospora</taxon>
    </lineage>
</organism>
<dbReference type="PANTHER" id="PTHR43712:SF12">
    <property type="entry name" value="STERIGMATOCYSTIN 8-O-METHYLTRANSFERASE"/>
    <property type="match status" value="1"/>
</dbReference>
<gene>
    <name evidence="6" type="ORF">PGQ11_012856</name>
</gene>
<evidence type="ECO:0000259" key="5">
    <source>
        <dbReference type="Pfam" id="PF00891"/>
    </source>
</evidence>
<comment type="caution">
    <text evidence="6">The sequence shown here is derived from an EMBL/GenBank/DDBJ whole genome shotgun (WGS) entry which is preliminary data.</text>
</comment>
<dbReference type="InterPro" id="IPR029063">
    <property type="entry name" value="SAM-dependent_MTases_sf"/>
</dbReference>
<dbReference type="PANTHER" id="PTHR43712">
    <property type="entry name" value="PUTATIVE (AFU_ORTHOLOGUE AFUA_4G14580)-RELATED"/>
    <property type="match status" value="1"/>
</dbReference>
<keyword evidence="1 6" id="KW-0489">Methyltransferase</keyword>
<dbReference type="Gene3D" id="1.10.10.10">
    <property type="entry name" value="Winged helix-like DNA-binding domain superfamily/Winged helix DNA-binding domain"/>
    <property type="match status" value="1"/>
</dbReference>
<accession>A0ABR2I476</accession>
<keyword evidence="7" id="KW-1185">Reference proteome</keyword>
<protein>
    <submittedName>
        <fullName evidence="6">S-adenosyl-L-methionine-dependent methyltransferase</fullName>
    </submittedName>
</protein>
<sequence>MGTQLLCRTCCHYLVEKPPKLPLYRSLVWFHRLLLSLTCPPSCFPPRSFLRRKPRCVGTKSTYIHTGRCVSSEAMALSRSLPELAHVISSCTNRIYDAYDDEGIPQPSFDVGAQHFSGPFTPAVETSRAKLLEALDELRALIVGPAGHVFFLSFLIPAHTATLYTLYKFEIAKHVPLDEPISYADLAVRCGLSESSTRRRVRAAMSLRIFSETPAGLVQHNAASLALGTTTLHDWLGMAMEELAPAALKIAESTEKYPACDDPSKSPFSIANDGGGEKDLFAIVSKQPQRMERFAKAMAWSMKVPGMEPRYTVDNLGWETNCPKVIVDVGGGMGDLCKAMLDTYPSIETAIVEDLPEVVEQGEMAVVPEYKARLRFQPYSFFSEQVVHNADVYVWRCVLHDWPDSYAETILRNQIPALKPGARLIFNERCLSAPKPRDHVQEQFARACDTHMQSCANAKERTYDDWVSLFAKVDSRFKLQSVTTPLHSALSIIEVVWMADGQQSESVDVHSQAPIDKAPIDQVSIGQSSSDVPREYLMVPDESGYETSSNGSEISYRPEKAVGLHDNSSKPDRGCREVRIVSSSTRRVGRHWLYDDESD</sequence>
<name>A0ABR2I476_9PEZI</name>
<dbReference type="Gene3D" id="3.40.50.150">
    <property type="entry name" value="Vaccinia Virus protein VP39"/>
    <property type="match status" value="1"/>
</dbReference>
<proteinExistence type="predicted"/>
<dbReference type="EMBL" id="JAPCWZ010000007">
    <property type="protein sequence ID" value="KAK8856944.1"/>
    <property type="molecule type" value="Genomic_DNA"/>
</dbReference>
<keyword evidence="3" id="KW-0949">S-adenosyl-L-methionine</keyword>
<dbReference type="PROSITE" id="PS51683">
    <property type="entry name" value="SAM_OMT_II"/>
    <property type="match status" value="1"/>
</dbReference>
<dbReference type="InterPro" id="IPR036388">
    <property type="entry name" value="WH-like_DNA-bd_sf"/>
</dbReference>
<feature type="compositionally biased region" description="Basic and acidic residues" evidence="4">
    <location>
        <begin position="556"/>
        <end position="574"/>
    </location>
</feature>
<evidence type="ECO:0000313" key="7">
    <source>
        <dbReference type="Proteomes" id="UP001390339"/>
    </source>
</evidence>
<evidence type="ECO:0000256" key="4">
    <source>
        <dbReference type="SAM" id="MobiDB-lite"/>
    </source>
</evidence>
<dbReference type="Proteomes" id="UP001390339">
    <property type="component" value="Unassembled WGS sequence"/>
</dbReference>
<evidence type="ECO:0000313" key="6">
    <source>
        <dbReference type="EMBL" id="KAK8856944.1"/>
    </source>
</evidence>
<evidence type="ECO:0000256" key="3">
    <source>
        <dbReference type="ARBA" id="ARBA00022691"/>
    </source>
</evidence>
<dbReference type="Pfam" id="PF00891">
    <property type="entry name" value="Methyltransf_2"/>
    <property type="match status" value="1"/>
</dbReference>
<dbReference type="GO" id="GO:0008168">
    <property type="term" value="F:methyltransferase activity"/>
    <property type="evidence" value="ECO:0007669"/>
    <property type="project" value="UniProtKB-KW"/>
</dbReference>